<protein>
    <submittedName>
        <fullName evidence="2">Kinase inhibitor</fullName>
    </submittedName>
</protein>
<keyword evidence="1" id="KW-0732">Signal</keyword>
<dbReference type="InterPro" id="IPR005247">
    <property type="entry name" value="YbhB_YbcL/LppC-like"/>
</dbReference>
<dbReference type="Pfam" id="PF01161">
    <property type="entry name" value="PBP"/>
    <property type="match status" value="1"/>
</dbReference>
<dbReference type="AlphaFoldDB" id="A0A918Q3I6"/>
<reference evidence="2" key="1">
    <citation type="journal article" date="2014" name="Int. J. Syst. Evol. Microbiol.">
        <title>Complete genome sequence of Corynebacterium casei LMG S-19264T (=DSM 44701T), isolated from a smear-ripened cheese.</title>
        <authorList>
            <consortium name="US DOE Joint Genome Institute (JGI-PGF)"/>
            <person name="Walter F."/>
            <person name="Albersmeier A."/>
            <person name="Kalinowski J."/>
            <person name="Ruckert C."/>
        </authorList>
    </citation>
    <scope>NUCLEOTIDE SEQUENCE</scope>
    <source>
        <strain evidence="2">KCTC 32296</strain>
    </source>
</reference>
<organism evidence="2 3">
    <name type="scientific">Asticcacaulis endophyticus</name>
    <dbReference type="NCBI Taxonomy" id="1395890"/>
    <lineage>
        <taxon>Bacteria</taxon>
        <taxon>Pseudomonadati</taxon>
        <taxon>Pseudomonadota</taxon>
        <taxon>Alphaproteobacteria</taxon>
        <taxon>Caulobacterales</taxon>
        <taxon>Caulobacteraceae</taxon>
        <taxon>Asticcacaulis</taxon>
    </lineage>
</organism>
<name>A0A918Q3I6_9CAUL</name>
<comment type="caution">
    <text evidence="2">The sequence shown here is derived from an EMBL/GenBank/DDBJ whole genome shotgun (WGS) entry which is preliminary data.</text>
</comment>
<dbReference type="EMBL" id="BMZB01000002">
    <property type="protein sequence ID" value="GGZ32328.1"/>
    <property type="molecule type" value="Genomic_DNA"/>
</dbReference>
<dbReference type="InterPro" id="IPR008914">
    <property type="entry name" value="PEBP"/>
</dbReference>
<dbReference type="PANTHER" id="PTHR30289:SF1">
    <property type="entry name" value="PEBP (PHOSPHATIDYLETHANOLAMINE-BINDING PROTEIN) FAMILY PROTEIN"/>
    <property type="match status" value="1"/>
</dbReference>
<evidence type="ECO:0000313" key="3">
    <source>
        <dbReference type="Proteomes" id="UP000662572"/>
    </source>
</evidence>
<keyword evidence="3" id="KW-1185">Reference proteome</keyword>
<sequence length="181" mass="18515">MLLKALLLGAFAGAIGTQASAEAFKLSSSTISEGGKLGLAQVFKGFGCEGGNVSPDLSWSNAPQGTKSFAVTVYDPDAPTGSGWWHWNVVNISPSVSSIKSGASATGTLPAGAAQIKNDYGASAFGGACPPPGEVHRYIFTVYALGVDKLDLPKDASNALAGFMIRANAIDQASITAVYNR</sequence>
<reference evidence="2" key="2">
    <citation type="submission" date="2020-09" db="EMBL/GenBank/DDBJ databases">
        <authorList>
            <person name="Sun Q."/>
            <person name="Kim S."/>
        </authorList>
    </citation>
    <scope>NUCLEOTIDE SEQUENCE</scope>
    <source>
        <strain evidence="2">KCTC 32296</strain>
    </source>
</reference>
<feature type="signal peptide" evidence="1">
    <location>
        <begin position="1"/>
        <end position="21"/>
    </location>
</feature>
<dbReference type="SUPFAM" id="SSF49777">
    <property type="entry name" value="PEBP-like"/>
    <property type="match status" value="1"/>
</dbReference>
<dbReference type="PANTHER" id="PTHR30289">
    <property type="entry name" value="UNCHARACTERIZED PROTEIN YBCL-RELATED"/>
    <property type="match status" value="1"/>
</dbReference>
<dbReference type="CDD" id="cd00865">
    <property type="entry name" value="PEBP_bact_arch"/>
    <property type="match status" value="1"/>
</dbReference>
<dbReference type="RefSeq" id="WP_189486143.1">
    <property type="nucleotide sequence ID" value="NZ_BMZB01000002.1"/>
</dbReference>
<evidence type="ECO:0000256" key="1">
    <source>
        <dbReference type="SAM" id="SignalP"/>
    </source>
</evidence>
<feature type="chain" id="PRO_5037954891" evidence="1">
    <location>
        <begin position="22"/>
        <end position="181"/>
    </location>
</feature>
<dbReference type="Gene3D" id="3.90.280.10">
    <property type="entry name" value="PEBP-like"/>
    <property type="match status" value="1"/>
</dbReference>
<gene>
    <name evidence="2" type="ORF">GCM10011273_18060</name>
</gene>
<dbReference type="InterPro" id="IPR036610">
    <property type="entry name" value="PEBP-like_sf"/>
</dbReference>
<evidence type="ECO:0000313" key="2">
    <source>
        <dbReference type="EMBL" id="GGZ32328.1"/>
    </source>
</evidence>
<proteinExistence type="predicted"/>
<accession>A0A918Q3I6</accession>
<dbReference type="NCBIfam" id="TIGR00481">
    <property type="entry name" value="YbhB/YbcL family Raf kinase inhibitor-like protein"/>
    <property type="match status" value="1"/>
</dbReference>
<dbReference type="Proteomes" id="UP000662572">
    <property type="component" value="Unassembled WGS sequence"/>
</dbReference>